<protein>
    <submittedName>
        <fullName evidence="7">Uncharacterized protein</fullName>
    </submittedName>
</protein>
<comment type="similarity">
    <text evidence="5">Belongs to the Rap family.</text>
</comment>
<dbReference type="InterPro" id="IPR013105">
    <property type="entry name" value="TPR_2"/>
</dbReference>
<evidence type="ECO:0000256" key="4">
    <source>
        <dbReference type="ARBA" id="ARBA00022803"/>
    </source>
</evidence>
<dbReference type="GO" id="GO:0005737">
    <property type="term" value="C:cytoplasm"/>
    <property type="evidence" value="ECO:0007669"/>
    <property type="project" value="UniProtKB-SubCell"/>
</dbReference>
<keyword evidence="3" id="KW-0677">Repeat</keyword>
<evidence type="ECO:0000256" key="3">
    <source>
        <dbReference type="ARBA" id="ARBA00022737"/>
    </source>
</evidence>
<dbReference type="SUPFAM" id="SSF48452">
    <property type="entry name" value="TPR-like"/>
    <property type="match status" value="2"/>
</dbReference>
<dbReference type="Pfam" id="PF07719">
    <property type="entry name" value="TPR_2"/>
    <property type="match status" value="1"/>
</dbReference>
<keyword evidence="4 6" id="KW-0802">TPR repeat</keyword>
<dbReference type="InterPro" id="IPR019734">
    <property type="entry name" value="TPR_rpt"/>
</dbReference>
<dbReference type="PROSITE" id="PS50005">
    <property type="entry name" value="TPR"/>
    <property type="match status" value="1"/>
</dbReference>
<proteinExistence type="inferred from homology"/>
<feature type="repeat" description="TPR" evidence="6">
    <location>
        <begin position="66"/>
        <end position="99"/>
    </location>
</feature>
<keyword evidence="8" id="KW-1185">Reference proteome</keyword>
<evidence type="ECO:0000256" key="2">
    <source>
        <dbReference type="ARBA" id="ARBA00022490"/>
    </source>
</evidence>
<evidence type="ECO:0000313" key="8">
    <source>
        <dbReference type="Proteomes" id="UP000214688"/>
    </source>
</evidence>
<organism evidence="7 8">
    <name type="scientific">Tumebacillus algifaecis</name>
    <dbReference type="NCBI Taxonomy" id="1214604"/>
    <lineage>
        <taxon>Bacteria</taxon>
        <taxon>Bacillati</taxon>
        <taxon>Bacillota</taxon>
        <taxon>Bacilli</taxon>
        <taxon>Bacillales</taxon>
        <taxon>Alicyclobacillaceae</taxon>
        <taxon>Tumebacillus</taxon>
    </lineage>
</organism>
<dbReference type="RefSeq" id="WP_094235628.1">
    <property type="nucleotide sequence ID" value="NZ_CP022657.1"/>
</dbReference>
<reference evidence="7 8" key="1">
    <citation type="journal article" date="2015" name="Int. J. Syst. Evol. Microbiol.">
        <title>Tumebacillus algifaecis sp. nov., isolated from decomposing algal scum.</title>
        <authorList>
            <person name="Wu Y.F."/>
            <person name="Zhang B."/>
            <person name="Xing P."/>
            <person name="Wu Q.L."/>
            <person name="Liu S.J."/>
        </authorList>
    </citation>
    <scope>NUCLEOTIDE SEQUENCE [LARGE SCALE GENOMIC DNA]</scope>
    <source>
        <strain evidence="7 8">THMBR28</strain>
    </source>
</reference>
<name>A0A223CYX9_9BACL</name>
<evidence type="ECO:0000256" key="1">
    <source>
        <dbReference type="ARBA" id="ARBA00004496"/>
    </source>
</evidence>
<keyword evidence="2" id="KW-0963">Cytoplasm</keyword>
<dbReference type="InterPro" id="IPR051476">
    <property type="entry name" value="Bac_ResReg_Asp_Phosphatase"/>
</dbReference>
<dbReference type="Proteomes" id="UP000214688">
    <property type="component" value="Chromosome"/>
</dbReference>
<accession>A0A223CYX9</accession>
<evidence type="ECO:0000256" key="5">
    <source>
        <dbReference type="ARBA" id="ARBA00038253"/>
    </source>
</evidence>
<dbReference type="SMART" id="SM00028">
    <property type="entry name" value="TPR"/>
    <property type="match status" value="4"/>
</dbReference>
<dbReference type="PANTHER" id="PTHR46630:SF1">
    <property type="entry name" value="TETRATRICOPEPTIDE REPEAT PROTEIN 29"/>
    <property type="match status" value="1"/>
</dbReference>
<gene>
    <name evidence="7" type="ORF">CIG75_04840</name>
</gene>
<dbReference type="PANTHER" id="PTHR46630">
    <property type="entry name" value="TETRATRICOPEPTIDE REPEAT PROTEIN 29"/>
    <property type="match status" value="1"/>
</dbReference>
<dbReference type="KEGG" id="tab:CIG75_04840"/>
<evidence type="ECO:0000256" key="6">
    <source>
        <dbReference type="PROSITE-ProRule" id="PRU00339"/>
    </source>
</evidence>
<dbReference type="Gene3D" id="1.25.40.10">
    <property type="entry name" value="Tetratricopeptide repeat domain"/>
    <property type="match status" value="2"/>
</dbReference>
<dbReference type="AlphaFoldDB" id="A0A223CYX9"/>
<dbReference type="Pfam" id="PF13181">
    <property type="entry name" value="TPR_8"/>
    <property type="match status" value="1"/>
</dbReference>
<dbReference type="EMBL" id="CP022657">
    <property type="protein sequence ID" value="ASS74376.1"/>
    <property type="molecule type" value="Genomic_DNA"/>
</dbReference>
<evidence type="ECO:0000313" key="7">
    <source>
        <dbReference type="EMBL" id="ASS74376.1"/>
    </source>
</evidence>
<dbReference type="InterPro" id="IPR011990">
    <property type="entry name" value="TPR-like_helical_dom_sf"/>
</dbReference>
<comment type="subcellular location">
    <subcellularLocation>
        <location evidence="1">Cytoplasm</location>
    </subcellularLocation>
</comment>
<sequence>MEAEKELNQVLQVANNSQNNQLTSVVLLYLGRVAAEQHEYSIALFHTKRAWDELQSGEEIDPNIHSKVLMQLATLHEQLGKAAVAATYYEKALLLNPSNNEEQGKMYLRLAEVYDRQKKYDQAEAYATKASIFLEEHSNQEERQEMQRRLLMLQRESSDWKMSVQILSSIAEQSEQAGKKHKAGEVYADLALICLENQEFDEAWAYAEKSRLALSDTDPTTGKVHRVLSAVYFRREDEKKGKKHLDNAVKIYEQHGKVAELEAVTFQMSRYLSDRGEYREANERLEWFHLFLMKQLEKRGVVL</sequence>